<evidence type="ECO:0000256" key="3">
    <source>
        <dbReference type="ARBA" id="ARBA00022679"/>
    </source>
</evidence>
<reference evidence="7" key="1">
    <citation type="submission" date="2016-10" db="EMBL/GenBank/DDBJ databases">
        <authorList>
            <person name="Varghese N."/>
            <person name="Submissions S."/>
        </authorList>
    </citation>
    <scope>NUCLEOTIDE SEQUENCE [LARGE SCALE GENOMIC DNA]</scope>
    <source>
        <strain evidence="7">DSM 3384</strain>
    </source>
</reference>
<evidence type="ECO:0000256" key="5">
    <source>
        <dbReference type="HAMAP-Rule" id="MF_00787"/>
    </source>
</evidence>
<dbReference type="RefSeq" id="WP_092238068.1">
    <property type="nucleotide sequence ID" value="NZ_FNLL01000018.1"/>
</dbReference>
<dbReference type="NCBIfam" id="TIGR00312">
    <property type="entry name" value="cbiD"/>
    <property type="match status" value="1"/>
</dbReference>
<accession>A0A1H2JZW3</accession>
<dbReference type="EMBL" id="FNLL01000018">
    <property type="protein sequence ID" value="SDU61843.1"/>
    <property type="molecule type" value="Genomic_DNA"/>
</dbReference>
<dbReference type="UniPathway" id="UPA00148">
    <property type="reaction ID" value="UER00227"/>
</dbReference>
<dbReference type="NCBIfam" id="NF000849">
    <property type="entry name" value="PRK00075.1-1"/>
    <property type="match status" value="1"/>
</dbReference>
<keyword evidence="7" id="KW-1185">Reference proteome</keyword>
<dbReference type="PIRSF" id="PIRSF026782">
    <property type="entry name" value="CbiD"/>
    <property type="match status" value="1"/>
</dbReference>
<dbReference type="Proteomes" id="UP000199608">
    <property type="component" value="Unassembled WGS sequence"/>
</dbReference>
<dbReference type="AlphaFoldDB" id="A0A1H2JZW3"/>
<keyword evidence="2 5" id="KW-0489">Methyltransferase</keyword>
<dbReference type="InterPro" id="IPR002748">
    <property type="entry name" value="CbiD"/>
</dbReference>
<keyword evidence="3 5" id="KW-0808">Transferase</keyword>
<dbReference type="PANTHER" id="PTHR35863:SF1">
    <property type="entry name" value="COBALT-PRECORRIN-5B C(1)-METHYLTRANSFERASE"/>
    <property type="match status" value="1"/>
</dbReference>
<name>A0A1H2JZW3_9BACT</name>
<organism evidence="6 7">
    <name type="scientific">Desulfobacula phenolica</name>
    <dbReference type="NCBI Taxonomy" id="90732"/>
    <lineage>
        <taxon>Bacteria</taxon>
        <taxon>Pseudomonadati</taxon>
        <taxon>Thermodesulfobacteriota</taxon>
        <taxon>Desulfobacteria</taxon>
        <taxon>Desulfobacterales</taxon>
        <taxon>Desulfobacteraceae</taxon>
        <taxon>Desulfobacula</taxon>
    </lineage>
</organism>
<keyword evidence="4 5" id="KW-0949">S-adenosyl-L-methionine</keyword>
<dbReference type="Gene3D" id="3.30.2110.10">
    <property type="entry name" value="CbiD-like"/>
    <property type="match status" value="1"/>
</dbReference>
<dbReference type="GO" id="GO:0019251">
    <property type="term" value="P:anaerobic cobalamin biosynthetic process"/>
    <property type="evidence" value="ECO:0007669"/>
    <property type="project" value="UniProtKB-UniRule"/>
</dbReference>
<dbReference type="SUPFAM" id="SSF111342">
    <property type="entry name" value="CbiD-like"/>
    <property type="match status" value="1"/>
</dbReference>
<protein>
    <recommendedName>
        <fullName evidence="5">Cobalt-precorrin-5B C(1)-methyltransferase</fullName>
        <ecNumber evidence="5">2.1.1.195</ecNumber>
    </recommendedName>
    <alternativeName>
        <fullName evidence="5">Cobalt-precorrin-6A synthase</fullName>
    </alternativeName>
</protein>
<dbReference type="Pfam" id="PF01888">
    <property type="entry name" value="CbiD"/>
    <property type="match status" value="1"/>
</dbReference>
<sequence length="361" mass="39435">MSSKTLKKGFTTGAAAAAAVKAALLSFFFQDPDFVEIFFLTGEKKKIDIKSIKKISENTVEALVIKDAGDDPDITHKAEIGARVTVSDSNEFAIQIIGGKGVGTVTKPGLELPVGESAINPGPRTMIQNSVADVFDRFNVRQKKVDVEIFVPQGEVLAQKTLNARLGILGGISILGTTGLVTPMSHDAYIATIKSSICVAAAMGIDTLVFTTGRRSERFAMEIFKSFGEEAFIQTGDFFKASLDMARLNSGIHSIIYTVFFGKAVKMALGFEHTHAAKSELTLKKLSTWALDITGNRKLKSLICRANTARHAFSYIYPEYPELMVYVGKKIIQTATRFSDHKLKIRIMILDFDGTIAFDSR</sequence>
<evidence type="ECO:0000256" key="2">
    <source>
        <dbReference type="ARBA" id="ARBA00022603"/>
    </source>
</evidence>
<evidence type="ECO:0000313" key="7">
    <source>
        <dbReference type="Proteomes" id="UP000199608"/>
    </source>
</evidence>
<dbReference type="GO" id="GO:0043780">
    <property type="term" value="F:cobalt-precorrin-5B C1-methyltransferase activity"/>
    <property type="evidence" value="ECO:0007669"/>
    <property type="project" value="RHEA"/>
</dbReference>
<dbReference type="GO" id="GO:0032259">
    <property type="term" value="P:methylation"/>
    <property type="evidence" value="ECO:0007669"/>
    <property type="project" value="UniProtKB-KW"/>
</dbReference>
<evidence type="ECO:0000256" key="4">
    <source>
        <dbReference type="ARBA" id="ARBA00022691"/>
    </source>
</evidence>
<proteinExistence type="inferred from homology"/>
<comment type="similarity">
    <text evidence="5">Belongs to the CbiD family.</text>
</comment>
<comment type="pathway">
    <text evidence="5">Cofactor biosynthesis; adenosylcobalamin biosynthesis; cob(II)yrinate a,c-diamide from sirohydrochlorin (anaerobic route): step 6/10.</text>
</comment>
<gene>
    <name evidence="5" type="primary">cbiD</name>
    <name evidence="6" type="ORF">SAMN04487931_11810</name>
</gene>
<evidence type="ECO:0000256" key="1">
    <source>
        <dbReference type="ARBA" id="ARBA00022573"/>
    </source>
</evidence>
<comment type="function">
    <text evidence="5">Catalyzes the methylation of C-1 in cobalt-precorrin-5B to form cobalt-precorrin-6A.</text>
</comment>
<dbReference type="PANTHER" id="PTHR35863">
    <property type="entry name" value="COBALT-PRECORRIN-5B C(1)-METHYLTRANSFERASE"/>
    <property type="match status" value="1"/>
</dbReference>
<comment type="catalytic activity">
    <reaction evidence="5">
        <text>Co-precorrin-5B + S-adenosyl-L-methionine = Co-precorrin-6A + S-adenosyl-L-homocysteine</text>
        <dbReference type="Rhea" id="RHEA:26285"/>
        <dbReference type="ChEBI" id="CHEBI:57856"/>
        <dbReference type="ChEBI" id="CHEBI:59789"/>
        <dbReference type="ChEBI" id="CHEBI:60063"/>
        <dbReference type="ChEBI" id="CHEBI:60064"/>
        <dbReference type="EC" id="2.1.1.195"/>
    </reaction>
</comment>
<evidence type="ECO:0000313" key="6">
    <source>
        <dbReference type="EMBL" id="SDU61843.1"/>
    </source>
</evidence>
<dbReference type="EC" id="2.1.1.195" evidence="5"/>
<keyword evidence="1 5" id="KW-0169">Cobalamin biosynthesis</keyword>
<dbReference type="HAMAP" id="MF_00787">
    <property type="entry name" value="CbiD"/>
    <property type="match status" value="1"/>
</dbReference>
<dbReference type="InterPro" id="IPR036074">
    <property type="entry name" value="CbiD_sf"/>
</dbReference>